<reference evidence="7 8" key="1">
    <citation type="submission" date="2024-02" db="EMBL/GenBank/DDBJ databases">
        <title>Microbulbifer aestuariivivens NBRC 112533.</title>
        <authorList>
            <person name="Ichikawa N."/>
            <person name="Katano-Makiyama Y."/>
            <person name="Hidaka K."/>
        </authorList>
    </citation>
    <scope>NUCLEOTIDE SEQUENCE [LARGE SCALE GENOMIC DNA]</scope>
    <source>
        <strain evidence="7 8">NBRC 112533</strain>
    </source>
</reference>
<evidence type="ECO:0000256" key="2">
    <source>
        <dbReference type="ARBA" id="ARBA00010333"/>
    </source>
</evidence>
<gene>
    <name evidence="7" type="primary">mltF_1</name>
    <name evidence="7" type="ORF">Maes01_00342</name>
</gene>
<dbReference type="InterPro" id="IPR023346">
    <property type="entry name" value="Lysozyme-like_dom_sf"/>
</dbReference>
<feature type="region of interest" description="Disordered" evidence="5">
    <location>
        <begin position="68"/>
        <end position="89"/>
    </location>
</feature>
<evidence type="ECO:0000256" key="3">
    <source>
        <dbReference type="ARBA" id="ARBA00022729"/>
    </source>
</evidence>
<comment type="caution">
    <text evidence="7">The sequence shown here is derived from an EMBL/GenBank/DDBJ whole genome shotgun (WGS) entry which is preliminary data.</text>
</comment>
<dbReference type="SUPFAM" id="SSF53955">
    <property type="entry name" value="Lysozyme-like"/>
    <property type="match status" value="1"/>
</dbReference>
<dbReference type="Pfam" id="PF00497">
    <property type="entry name" value="SBP_bac_3"/>
    <property type="match status" value="2"/>
</dbReference>
<dbReference type="SMART" id="SM00062">
    <property type="entry name" value="PBPb"/>
    <property type="match status" value="2"/>
</dbReference>
<dbReference type="PANTHER" id="PTHR35936">
    <property type="entry name" value="MEMBRANE-BOUND LYTIC MUREIN TRANSGLYCOSYLASE F"/>
    <property type="match status" value="1"/>
</dbReference>
<dbReference type="Pfam" id="PF01464">
    <property type="entry name" value="SLT"/>
    <property type="match status" value="1"/>
</dbReference>
<sequence>MGNHPLSQPASYRVLPIALTAAPKPLRASPDRPKTFSLTAYRLDTYRLLIPLLAIALLLVAGCERRDTGESEDQGSVSADSSRWAQPDPRFRKYQETGDLSAIKDRGTIRFVYLAEDPENYLPRSGIVSQQNVHLAERLAAKLGLKPHFTAVETAEEGIEMLNRGEADVFADNLLMNEERSETLGLSEPLRITEQVLVTGKKGPDLGHIKDLKDTEILVLSDSQLAKNAQQFAADNPAANLKVTELPASGLINAIKDSMDSSSPPIVLMPKNHAEDLQRYYPELKVSSPVGEPISLAWAVRKSAPELQTRINNFLTKTMVKAPADREADWDAIKASGVLRFATYNGPGYFIWKGVLSGLDYELVSAFAKANDLELQVIVVPDTESLIEYVESGRADLAGASTTMTEERRNAGIAFSAPILETSVVVMSSDGKAPIKTLQDLSGRTLTLRPDSAFMNIAKKLQSEGIDVKIETAPEEYSFEDIVEGVANGELDATLEDANLADLQRALYPQLQQGIAVSGPMSQGWMVLEGNRSLLDKLNSFLNQFLAEEKNRKMVDNYFLPESRNVERAKNQLQPGKALSPYDEIAKKYAAKHNLDWRMVVAQIWQESNFDPKAESHMGAQGLMQVMPRTAQEMGFNTPLFDPEHSVHAGTKYLDWLKERFGNELPADEKVWFSLAAYNAGIGHLRDAQELAKQLNLDPNKWFDNVEVAMLKLSEPRYFEKARYGYARGSEPVAYVRNIRNLYRAYTDMASGEVAQRQRGKFQPWNLFSSWASGANRAN</sequence>
<feature type="domain" description="Solute-binding protein family 3/N-terminal" evidence="6">
    <location>
        <begin position="124"/>
        <end position="331"/>
    </location>
</feature>
<evidence type="ECO:0000256" key="4">
    <source>
        <dbReference type="ARBA" id="ARBA00023237"/>
    </source>
</evidence>
<keyword evidence="3" id="KW-0732">Signal</keyword>
<protein>
    <submittedName>
        <fullName evidence="7">Membrane-bound lytic murein transglycosylase F</fullName>
    </submittedName>
</protein>
<dbReference type="CDD" id="cd01009">
    <property type="entry name" value="PBP2_YfhD_N"/>
    <property type="match status" value="1"/>
</dbReference>
<dbReference type="Gene3D" id="1.10.530.10">
    <property type="match status" value="1"/>
</dbReference>
<dbReference type="InterPro" id="IPR008258">
    <property type="entry name" value="Transglycosylase_SLT_dom_1"/>
</dbReference>
<dbReference type="SUPFAM" id="SSF53850">
    <property type="entry name" value="Periplasmic binding protein-like II"/>
    <property type="match status" value="2"/>
</dbReference>
<evidence type="ECO:0000313" key="7">
    <source>
        <dbReference type="EMBL" id="GAA5523793.1"/>
    </source>
</evidence>
<keyword evidence="4" id="KW-0998">Cell outer membrane</keyword>
<evidence type="ECO:0000256" key="5">
    <source>
        <dbReference type="SAM" id="MobiDB-lite"/>
    </source>
</evidence>
<evidence type="ECO:0000259" key="6">
    <source>
        <dbReference type="SMART" id="SM00062"/>
    </source>
</evidence>
<keyword evidence="4" id="KW-0472">Membrane</keyword>
<feature type="domain" description="Solute-binding protein family 3/N-terminal" evidence="6">
    <location>
        <begin position="338"/>
        <end position="562"/>
    </location>
</feature>
<dbReference type="Gene3D" id="3.40.190.10">
    <property type="entry name" value="Periplasmic binding protein-like II"/>
    <property type="match status" value="4"/>
</dbReference>
<feature type="compositionally biased region" description="Polar residues" evidence="5">
    <location>
        <begin position="74"/>
        <end position="84"/>
    </location>
</feature>
<dbReference type="PANTHER" id="PTHR35936:SF32">
    <property type="entry name" value="MEMBRANE-BOUND LYTIC MUREIN TRANSGLYCOSYLASE F"/>
    <property type="match status" value="1"/>
</dbReference>
<dbReference type="Proteomes" id="UP001408594">
    <property type="component" value="Unassembled WGS sequence"/>
</dbReference>
<dbReference type="CDD" id="cd13403">
    <property type="entry name" value="MLTF-like"/>
    <property type="match status" value="1"/>
</dbReference>
<comment type="subcellular location">
    <subcellularLocation>
        <location evidence="1">Cell outer membrane</location>
        <topology evidence="1">Peripheral membrane protein</topology>
    </subcellularLocation>
</comment>
<dbReference type="InterPro" id="IPR001638">
    <property type="entry name" value="Solute-binding_3/MltF_N"/>
</dbReference>
<evidence type="ECO:0000256" key="1">
    <source>
        <dbReference type="ARBA" id="ARBA00004339"/>
    </source>
</evidence>
<accession>A0ABP9WNC7</accession>
<name>A0ABP9WNC7_9GAMM</name>
<organism evidence="7 8">
    <name type="scientific">Microbulbifer aestuariivivens</name>
    <dbReference type="NCBI Taxonomy" id="1908308"/>
    <lineage>
        <taxon>Bacteria</taxon>
        <taxon>Pseudomonadati</taxon>
        <taxon>Pseudomonadota</taxon>
        <taxon>Gammaproteobacteria</taxon>
        <taxon>Cellvibrionales</taxon>
        <taxon>Microbulbiferaceae</taxon>
        <taxon>Microbulbifer</taxon>
    </lineage>
</organism>
<proteinExistence type="inferred from homology"/>
<evidence type="ECO:0000313" key="8">
    <source>
        <dbReference type="Proteomes" id="UP001408594"/>
    </source>
</evidence>
<comment type="similarity">
    <text evidence="2">Belongs to the bacterial solute-binding protein 3 family.</text>
</comment>
<keyword evidence="8" id="KW-1185">Reference proteome</keyword>
<dbReference type="EMBL" id="BAABRT010000002">
    <property type="protein sequence ID" value="GAA5523793.1"/>
    <property type="molecule type" value="Genomic_DNA"/>
</dbReference>